<keyword evidence="1" id="KW-0812">Transmembrane</keyword>
<feature type="transmembrane region" description="Helical" evidence="1">
    <location>
        <begin position="25"/>
        <end position="43"/>
    </location>
</feature>
<organism evidence="2">
    <name type="scientific">marine sediment metagenome</name>
    <dbReference type="NCBI Taxonomy" id="412755"/>
    <lineage>
        <taxon>unclassified sequences</taxon>
        <taxon>metagenomes</taxon>
        <taxon>ecological metagenomes</taxon>
    </lineage>
</organism>
<reference evidence="2" key="1">
    <citation type="journal article" date="2015" name="Nature">
        <title>Complex archaea that bridge the gap between prokaryotes and eukaryotes.</title>
        <authorList>
            <person name="Spang A."/>
            <person name="Saw J.H."/>
            <person name="Jorgensen S.L."/>
            <person name="Zaremba-Niedzwiedzka K."/>
            <person name="Martijn J."/>
            <person name="Lind A.E."/>
            <person name="van Eijk R."/>
            <person name="Schleper C."/>
            <person name="Guy L."/>
            <person name="Ettema T.J."/>
        </authorList>
    </citation>
    <scope>NUCLEOTIDE SEQUENCE</scope>
</reference>
<evidence type="ECO:0000313" key="2">
    <source>
        <dbReference type="EMBL" id="KKN46792.1"/>
    </source>
</evidence>
<name>A0A0F9RBK5_9ZZZZ</name>
<comment type="caution">
    <text evidence="2">The sequence shown here is derived from an EMBL/GenBank/DDBJ whole genome shotgun (WGS) entry which is preliminary data.</text>
</comment>
<accession>A0A0F9RBK5</accession>
<keyword evidence="1" id="KW-1133">Transmembrane helix</keyword>
<dbReference type="EMBL" id="LAZR01001311">
    <property type="protein sequence ID" value="KKN46792.1"/>
    <property type="molecule type" value="Genomic_DNA"/>
</dbReference>
<sequence>MKDRTKDWFGNFMIKMLDGTTKHPIISIIMLIVFVILLGYGGWHLKRWVNWELAYGDDVKLAVCEMVKPEALKDPSVCENDE</sequence>
<keyword evidence="1" id="KW-0472">Membrane</keyword>
<gene>
    <name evidence="2" type="ORF">LCGC14_0669200</name>
</gene>
<protein>
    <submittedName>
        <fullName evidence="2">Uncharacterized protein</fullName>
    </submittedName>
</protein>
<dbReference type="AlphaFoldDB" id="A0A0F9RBK5"/>
<evidence type="ECO:0000256" key="1">
    <source>
        <dbReference type="SAM" id="Phobius"/>
    </source>
</evidence>
<proteinExistence type="predicted"/>